<proteinExistence type="predicted"/>
<evidence type="ECO:0000313" key="2">
    <source>
        <dbReference type="EMBL" id="VAX42122.1"/>
    </source>
</evidence>
<feature type="transmembrane region" description="Helical" evidence="1">
    <location>
        <begin position="121"/>
        <end position="144"/>
    </location>
</feature>
<keyword evidence="1" id="KW-0472">Membrane</keyword>
<keyword evidence="1" id="KW-0812">Transmembrane</keyword>
<dbReference type="PANTHER" id="PTHR40394:SF2">
    <property type="entry name" value="QUINOL:CYTOCHROME C OXIDOREDUCTASE MEMBRANE PROTEIN"/>
    <property type="match status" value="1"/>
</dbReference>
<accession>A0A3B1DMX9</accession>
<evidence type="ECO:0000256" key="1">
    <source>
        <dbReference type="SAM" id="Phobius"/>
    </source>
</evidence>
<keyword evidence="1" id="KW-1133">Transmembrane helix</keyword>
<protein>
    <submittedName>
        <fullName evidence="2">ABC-type Fe3+ transport system protein Molybdenum transport protein, putative</fullName>
    </submittedName>
</protein>
<dbReference type="PANTHER" id="PTHR40394">
    <property type="entry name" value="LIPOPROTEIN-RELATED"/>
    <property type="match status" value="1"/>
</dbReference>
<dbReference type="Pfam" id="PF11821">
    <property type="entry name" value="ActD"/>
    <property type="match status" value="1"/>
</dbReference>
<dbReference type="EMBL" id="UOGK01000645">
    <property type="protein sequence ID" value="VAX42122.1"/>
    <property type="molecule type" value="Genomic_DNA"/>
</dbReference>
<organism evidence="2">
    <name type="scientific">hydrothermal vent metagenome</name>
    <dbReference type="NCBI Taxonomy" id="652676"/>
    <lineage>
        <taxon>unclassified sequences</taxon>
        <taxon>metagenomes</taxon>
        <taxon>ecological metagenomes</taxon>
    </lineage>
</organism>
<sequence length="202" mass="22566">MPHTSTLSAYLPFLRPPPPRFVTETGEPVWGIMAQFDDVVSAFHAAEKMRDAGFSKWDLHAPFPIHGIEAAMGHKRTILPFIVLMAAFAGIATAIGMQWWISEIDYPLVVQGKPFGAWEPFLMIIFELGVLFSAFAALFGMMMLNGLPRWHHPLSLKDRFLDVTDDKFFVVVEAGDPSFNPEQTSQFLREIGATAVELVEDA</sequence>
<dbReference type="AlphaFoldDB" id="A0A3B1DMX9"/>
<reference evidence="2" key="1">
    <citation type="submission" date="2018-06" db="EMBL/GenBank/DDBJ databases">
        <authorList>
            <person name="Zhirakovskaya E."/>
        </authorList>
    </citation>
    <scope>NUCLEOTIDE SEQUENCE</scope>
</reference>
<gene>
    <name evidence="2" type="ORF">MNBD_PLANCTO03-2351</name>
</gene>
<dbReference type="InterPro" id="IPR021776">
    <property type="entry name" value="ActD"/>
</dbReference>
<feature type="transmembrane region" description="Helical" evidence="1">
    <location>
        <begin position="78"/>
        <end position="101"/>
    </location>
</feature>
<name>A0A3B1DMX9_9ZZZZ</name>